<evidence type="ECO:0000259" key="4">
    <source>
        <dbReference type="Pfam" id="PF17853"/>
    </source>
</evidence>
<accession>A0ABS9GYH5</accession>
<organism evidence="5 6">
    <name type="scientific">Pseudalkalibacillus berkeleyi</name>
    <dbReference type="NCBI Taxonomy" id="1069813"/>
    <lineage>
        <taxon>Bacteria</taxon>
        <taxon>Bacillati</taxon>
        <taxon>Bacillota</taxon>
        <taxon>Bacilli</taxon>
        <taxon>Bacillales</taxon>
        <taxon>Fictibacillaceae</taxon>
        <taxon>Pseudalkalibacillus</taxon>
    </lineage>
</organism>
<comment type="similarity">
    <text evidence="1">Belongs to the CdaR family.</text>
</comment>
<dbReference type="InterPro" id="IPR008599">
    <property type="entry name" value="Diacid_rec"/>
</dbReference>
<evidence type="ECO:0000259" key="3">
    <source>
        <dbReference type="Pfam" id="PF13556"/>
    </source>
</evidence>
<dbReference type="Pfam" id="PF13556">
    <property type="entry name" value="HTH_30"/>
    <property type="match status" value="1"/>
</dbReference>
<dbReference type="Gene3D" id="1.10.10.2840">
    <property type="entry name" value="PucR C-terminal helix-turn-helix domain"/>
    <property type="match status" value="1"/>
</dbReference>
<gene>
    <name evidence="5" type="ORF">L2716_02860</name>
</gene>
<dbReference type="Pfam" id="PF17853">
    <property type="entry name" value="GGDEF_2"/>
    <property type="match status" value="1"/>
</dbReference>
<dbReference type="InterPro" id="IPR025736">
    <property type="entry name" value="PucR_C-HTH_dom"/>
</dbReference>
<feature type="domain" description="CdaR GGDEF-like" evidence="4">
    <location>
        <begin position="147"/>
        <end position="247"/>
    </location>
</feature>
<reference evidence="5 6" key="1">
    <citation type="submission" date="2022-01" db="EMBL/GenBank/DDBJ databases">
        <title>Alkalihalobacillus sp. EGI L200015, a novel bacterium isolated from a salt lake sediment.</title>
        <authorList>
            <person name="Gao L."/>
            <person name="Fang B.-Z."/>
            <person name="Li W.-J."/>
        </authorList>
    </citation>
    <scope>NUCLEOTIDE SEQUENCE [LARGE SCALE GENOMIC DNA]</scope>
    <source>
        <strain evidence="5 6">KCTC 12718</strain>
    </source>
</reference>
<comment type="caution">
    <text evidence="5">The sequence shown here is derived from an EMBL/GenBank/DDBJ whole genome shotgun (WGS) entry which is preliminary data.</text>
</comment>
<feature type="domain" description="Putative sugar diacid recognition" evidence="2">
    <location>
        <begin position="4"/>
        <end position="136"/>
    </location>
</feature>
<dbReference type="PANTHER" id="PTHR33744:SF15">
    <property type="entry name" value="CARBOHYDRATE DIACID REGULATOR"/>
    <property type="match status" value="1"/>
</dbReference>
<dbReference type="Proteomes" id="UP001649381">
    <property type="component" value="Unassembled WGS sequence"/>
</dbReference>
<evidence type="ECO:0000256" key="1">
    <source>
        <dbReference type="ARBA" id="ARBA00006754"/>
    </source>
</evidence>
<dbReference type="RefSeq" id="WP_236331600.1">
    <property type="nucleotide sequence ID" value="NZ_JAKIJS010000001.1"/>
</dbReference>
<name>A0ABS9GYH5_9BACL</name>
<evidence type="ECO:0000313" key="5">
    <source>
        <dbReference type="EMBL" id="MCF6136655.1"/>
    </source>
</evidence>
<protein>
    <submittedName>
        <fullName evidence="5">Helix-turn-helix domain-containing protein</fullName>
    </submittedName>
</protein>
<feature type="domain" description="PucR C-terminal helix-turn-helix" evidence="3">
    <location>
        <begin position="293"/>
        <end position="346"/>
    </location>
</feature>
<evidence type="ECO:0000313" key="6">
    <source>
        <dbReference type="Proteomes" id="UP001649381"/>
    </source>
</evidence>
<proteinExistence type="inferred from homology"/>
<sequence>MELTYELGAEVIQKLRPHLDVPINLMDTDGKIVASSDAGRVTQIHSGALKVIESKRELILYPDHVEDFPGTKPGVNLPMYYFGKLVGVVGITGNPDEVFQAANITKAAVEIALEQIHLQRQSAFKENALNNWLLQLFHPYGIDSDKLTQEANHILNIDLVEPVTVAVFHSKASISEQLHQRYKNQLIFLFRLSNDEHVVGLRETDQLEKNTKTLTELFPSVVIGVGKPGYGVAGIRESYLQAKQAIKFANGVGCSHINEWELEQLIDQIPEQTFEEVFSHYGPRLEEMESSYTETLQMYFLSDLQLKDTSERLHIHRNTLMYRLDQIQEKVGLNPRSFKDSMLLYILCFKHDLCKCTKK</sequence>
<keyword evidence="6" id="KW-1185">Reference proteome</keyword>
<dbReference type="Pfam" id="PF05651">
    <property type="entry name" value="Diacid_rec"/>
    <property type="match status" value="1"/>
</dbReference>
<dbReference type="EMBL" id="JAKIJS010000001">
    <property type="protein sequence ID" value="MCF6136655.1"/>
    <property type="molecule type" value="Genomic_DNA"/>
</dbReference>
<dbReference type="InterPro" id="IPR042070">
    <property type="entry name" value="PucR_C-HTH_sf"/>
</dbReference>
<dbReference type="InterPro" id="IPR041522">
    <property type="entry name" value="CdaR_GGDEF"/>
</dbReference>
<dbReference type="InterPro" id="IPR051448">
    <property type="entry name" value="CdaR-like_regulators"/>
</dbReference>
<dbReference type="PANTHER" id="PTHR33744">
    <property type="entry name" value="CARBOHYDRATE DIACID REGULATOR"/>
    <property type="match status" value="1"/>
</dbReference>
<evidence type="ECO:0000259" key="2">
    <source>
        <dbReference type="Pfam" id="PF05651"/>
    </source>
</evidence>